<dbReference type="RefSeq" id="WP_261763924.1">
    <property type="nucleotide sequence ID" value="NZ_BJUN01000005.1"/>
</dbReference>
<feature type="transmembrane region" description="Helical" evidence="1">
    <location>
        <begin position="65"/>
        <end position="84"/>
    </location>
</feature>
<gene>
    <name evidence="2" type="ORF">MHA01_12760</name>
</gene>
<accession>A0A510Y6N8</accession>
<proteinExistence type="predicted"/>
<keyword evidence="1" id="KW-0472">Membrane</keyword>
<comment type="caution">
    <text evidence="2">The sequence shown here is derived from an EMBL/GenBank/DDBJ whole genome shotgun (WGS) entry which is preliminary data.</text>
</comment>
<keyword evidence="1" id="KW-1133">Transmembrane helix</keyword>
<keyword evidence="3" id="KW-1185">Reference proteome</keyword>
<dbReference type="Pfam" id="PF07301">
    <property type="entry name" value="DUF1453"/>
    <property type="match status" value="1"/>
</dbReference>
<organism evidence="2 3">
    <name type="scientific">Marinococcus halophilus</name>
    <dbReference type="NCBI Taxonomy" id="1371"/>
    <lineage>
        <taxon>Bacteria</taxon>
        <taxon>Bacillati</taxon>
        <taxon>Bacillota</taxon>
        <taxon>Bacilli</taxon>
        <taxon>Bacillales</taxon>
        <taxon>Bacillaceae</taxon>
        <taxon>Marinococcus</taxon>
    </lineage>
</organism>
<evidence type="ECO:0000256" key="1">
    <source>
        <dbReference type="SAM" id="Phobius"/>
    </source>
</evidence>
<protein>
    <submittedName>
        <fullName evidence="2">Membrane protein</fullName>
    </submittedName>
</protein>
<name>A0A510Y6N8_MARHA</name>
<keyword evidence="1" id="KW-0812">Transmembrane</keyword>
<dbReference type="InterPro" id="IPR058247">
    <property type="entry name" value="DUF1453"/>
</dbReference>
<dbReference type="PANTHER" id="PTHR39164:SF1">
    <property type="entry name" value="PROTEIN CCDC"/>
    <property type="match status" value="1"/>
</dbReference>
<evidence type="ECO:0000313" key="3">
    <source>
        <dbReference type="Proteomes" id="UP000321051"/>
    </source>
</evidence>
<dbReference type="Proteomes" id="UP000321051">
    <property type="component" value="Unassembled WGS sequence"/>
</dbReference>
<dbReference type="STRING" id="1371.GCA_900166605_02768"/>
<sequence length="170" mass="19198">MNTLLIITTLTAFFMASVVIVIRMKAIKQPATFKKIVLPPFFMATGALMFVYPPARPTGMEIGEALLVGFVFSFLLMATTSFEIREREIFVRRSKAFSFILVGLLIVRTLIKLIIGDAIEPAVLAGMFFLLAFAMLVPWRVYMAVKYKQLEKVLRRERETGDSVPSRHSS</sequence>
<dbReference type="InterPro" id="IPR031306">
    <property type="entry name" value="CcdC"/>
</dbReference>
<dbReference type="PIRSF" id="PIRSF021441">
    <property type="entry name" value="DUF1453"/>
    <property type="match status" value="1"/>
</dbReference>
<evidence type="ECO:0000313" key="2">
    <source>
        <dbReference type="EMBL" id="GEK58371.1"/>
    </source>
</evidence>
<dbReference type="EMBL" id="BJUN01000005">
    <property type="protein sequence ID" value="GEK58371.1"/>
    <property type="molecule type" value="Genomic_DNA"/>
</dbReference>
<dbReference type="PANTHER" id="PTHR39164">
    <property type="entry name" value="PROTEIN CCDC"/>
    <property type="match status" value="1"/>
</dbReference>
<reference evidence="2 3" key="1">
    <citation type="submission" date="2019-07" db="EMBL/GenBank/DDBJ databases">
        <title>Whole genome shotgun sequence of Marinococcus halophilus NBRC 102359.</title>
        <authorList>
            <person name="Hosoyama A."/>
            <person name="Uohara A."/>
            <person name="Ohji S."/>
            <person name="Ichikawa N."/>
        </authorList>
    </citation>
    <scope>NUCLEOTIDE SEQUENCE [LARGE SCALE GENOMIC DNA]</scope>
    <source>
        <strain evidence="2 3">NBRC 102359</strain>
    </source>
</reference>
<feature type="transmembrane region" description="Helical" evidence="1">
    <location>
        <begin position="121"/>
        <end position="142"/>
    </location>
</feature>
<dbReference type="AlphaFoldDB" id="A0A510Y6N8"/>
<feature type="transmembrane region" description="Helical" evidence="1">
    <location>
        <begin position="6"/>
        <end position="24"/>
    </location>
</feature>
<feature type="transmembrane region" description="Helical" evidence="1">
    <location>
        <begin position="96"/>
        <end position="115"/>
    </location>
</feature>
<feature type="transmembrane region" description="Helical" evidence="1">
    <location>
        <begin position="36"/>
        <end position="53"/>
    </location>
</feature>